<dbReference type="GO" id="GO:0016887">
    <property type="term" value="F:ATP hydrolysis activity"/>
    <property type="evidence" value="ECO:0007669"/>
    <property type="project" value="TreeGrafter"/>
</dbReference>
<dbReference type="InterPro" id="IPR037257">
    <property type="entry name" value="T2SS_E_N_sf"/>
</dbReference>
<evidence type="ECO:0000256" key="1">
    <source>
        <dbReference type="ARBA" id="ARBA00006611"/>
    </source>
</evidence>
<sequence length="577" mass="64578">MSLIKQLVEEKIIDQTKATALEFEAKRVGKTEEEIILEKGIVPEEHLFKLKSKGLKIPLKKITPEEVPLEVLELIPEEPAVYYKMIPIAKKDNIVEVGMIYPEDVRSQEALRFLSRQGKFKTKISLIVPSDFNNLLKQHRTLRKEAEKALDALEKERGGGPTPDLIIEEDRTITKEIAEEAPIIKMVSVILRHAIEGRASDIHIEPQKDRLKVRFRLDGILHASLFLPLRVHPAIIARIKILSNLKIDETRIPQDGRFSSRVDTKEIDFRVSTLPTLYGEKAAIRVLDPGVGVKSYTQLGLRGRSLKIAEGALKKPYGMILATGPTGSGKTTTLYALLRTLNKEGVNIITIEDPVEYSIEGINQSQVKPEIGYGFAQGLRHILRQDPDIIMVGEVRDEETASLVIHAALTGHTVLSTLHTNNSIGVIPRFIDMGVKPFLIPAALNIAIAQRLVRNLCPYCKKKVKPEQKILDYILEKIDKLPPLVKNEAKIPKTIYIYEPQGCEKCNFKGFTGRSGLFEVLSVTENLTEIILKEPTEAAIMEEARNQGMLTMLQDGVLKALDGETTIEEVISTAEEK</sequence>
<reference evidence="6" key="1">
    <citation type="submission" date="2017-09" db="EMBL/GenBank/DDBJ databases">
        <title>Depth-based differentiation of microbial function through sediment-hosted aquifers and enrichment of novel symbionts in the deep terrestrial subsurface.</title>
        <authorList>
            <person name="Probst A.J."/>
            <person name="Ladd B."/>
            <person name="Jarett J.K."/>
            <person name="Geller-Mcgrath D.E."/>
            <person name="Sieber C.M.K."/>
            <person name="Emerson J.B."/>
            <person name="Anantharaman K."/>
            <person name="Thomas B.C."/>
            <person name="Malmstrom R."/>
            <person name="Stieglmeier M."/>
            <person name="Klingl A."/>
            <person name="Woyke T."/>
            <person name="Ryan C.M."/>
            <person name="Banfield J.F."/>
        </authorList>
    </citation>
    <scope>NUCLEOTIDE SEQUENCE [LARGE SCALE GENOMIC DNA]</scope>
</reference>
<evidence type="ECO:0000259" key="4">
    <source>
        <dbReference type="PROSITE" id="PS00662"/>
    </source>
</evidence>
<proteinExistence type="inferred from homology"/>
<dbReference type="SMART" id="SM00382">
    <property type="entry name" value="AAA"/>
    <property type="match status" value="1"/>
</dbReference>
<dbReference type="SUPFAM" id="SSF52540">
    <property type="entry name" value="P-loop containing nucleoside triphosphate hydrolases"/>
    <property type="match status" value="1"/>
</dbReference>
<comment type="similarity">
    <text evidence="1">Belongs to the GSP E family.</text>
</comment>
<name>A0A2H9T1P1_9BACT</name>
<evidence type="ECO:0000313" key="6">
    <source>
        <dbReference type="Proteomes" id="UP000236946"/>
    </source>
</evidence>
<feature type="domain" description="Bacterial type II secretion system protein E" evidence="4">
    <location>
        <begin position="383"/>
        <end position="397"/>
    </location>
</feature>
<accession>A0A2H9T1P1</accession>
<keyword evidence="3" id="KW-0067">ATP-binding</keyword>
<protein>
    <recommendedName>
        <fullName evidence="4">Bacterial type II secretion system protein E domain-containing protein</fullName>
    </recommendedName>
</protein>
<organism evidence="5 6">
    <name type="scientific">Candidatus Staskawiczbacteria bacterium CG10_big_fil_rev_8_21_14_0_10_38_10</name>
    <dbReference type="NCBI Taxonomy" id="1974891"/>
    <lineage>
        <taxon>Bacteria</taxon>
        <taxon>Candidatus Staskawicziibacteriota</taxon>
    </lineage>
</organism>
<dbReference type="InterPro" id="IPR001482">
    <property type="entry name" value="T2SS/T4SS_dom"/>
</dbReference>
<dbReference type="CDD" id="cd01129">
    <property type="entry name" value="PulE-GspE-like"/>
    <property type="match status" value="1"/>
</dbReference>
<dbReference type="PANTHER" id="PTHR30258:SF1">
    <property type="entry name" value="PROTEIN TRANSPORT PROTEIN HOFB HOMOLOG"/>
    <property type="match status" value="1"/>
</dbReference>
<comment type="caution">
    <text evidence="5">The sequence shown here is derived from an EMBL/GenBank/DDBJ whole genome shotgun (WGS) entry which is preliminary data.</text>
</comment>
<evidence type="ECO:0000256" key="2">
    <source>
        <dbReference type="ARBA" id="ARBA00022741"/>
    </source>
</evidence>
<dbReference type="EMBL" id="PFEN01000013">
    <property type="protein sequence ID" value="PJE69681.1"/>
    <property type="molecule type" value="Genomic_DNA"/>
</dbReference>
<dbReference type="Gene3D" id="3.30.450.90">
    <property type="match status" value="1"/>
</dbReference>
<dbReference type="Proteomes" id="UP000236946">
    <property type="component" value="Unassembled WGS sequence"/>
</dbReference>
<dbReference type="GO" id="GO:0005886">
    <property type="term" value="C:plasma membrane"/>
    <property type="evidence" value="ECO:0007669"/>
    <property type="project" value="TreeGrafter"/>
</dbReference>
<keyword evidence="2" id="KW-0547">Nucleotide-binding</keyword>
<dbReference type="InterPro" id="IPR007831">
    <property type="entry name" value="T2SS_GspE_N"/>
</dbReference>
<dbReference type="InterPro" id="IPR003593">
    <property type="entry name" value="AAA+_ATPase"/>
</dbReference>
<dbReference type="Gene3D" id="3.30.300.160">
    <property type="entry name" value="Type II secretion system, protein E, N-terminal domain"/>
    <property type="match status" value="1"/>
</dbReference>
<dbReference type="GO" id="GO:0005524">
    <property type="term" value="F:ATP binding"/>
    <property type="evidence" value="ECO:0007669"/>
    <property type="project" value="UniProtKB-KW"/>
</dbReference>
<dbReference type="Pfam" id="PF05157">
    <property type="entry name" value="MshEN"/>
    <property type="match status" value="1"/>
</dbReference>
<dbReference type="Gene3D" id="3.40.50.300">
    <property type="entry name" value="P-loop containing nucleotide triphosphate hydrolases"/>
    <property type="match status" value="1"/>
</dbReference>
<dbReference type="InterPro" id="IPR027417">
    <property type="entry name" value="P-loop_NTPase"/>
</dbReference>
<dbReference type="PROSITE" id="PS00662">
    <property type="entry name" value="T2SP_E"/>
    <property type="match status" value="1"/>
</dbReference>
<dbReference type="AlphaFoldDB" id="A0A2H9T1P1"/>
<dbReference type="SUPFAM" id="SSF160246">
    <property type="entry name" value="EspE N-terminal domain-like"/>
    <property type="match status" value="1"/>
</dbReference>
<dbReference type="PANTHER" id="PTHR30258">
    <property type="entry name" value="TYPE II SECRETION SYSTEM PROTEIN GSPE-RELATED"/>
    <property type="match status" value="1"/>
</dbReference>
<evidence type="ECO:0000256" key="3">
    <source>
        <dbReference type="ARBA" id="ARBA00022840"/>
    </source>
</evidence>
<dbReference type="Pfam" id="PF00437">
    <property type="entry name" value="T2SSE"/>
    <property type="match status" value="1"/>
</dbReference>
<evidence type="ECO:0000313" key="5">
    <source>
        <dbReference type="EMBL" id="PJE69681.1"/>
    </source>
</evidence>
<gene>
    <name evidence="5" type="ORF">COU98_00700</name>
</gene>